<feature type="compositionally biased region" description="Polar residues" evidence="1">
    <location>
        <begin position="19"/>
        <end position="28"/>
    </location>
</feature>
<evidence type="ECO:0000313" key="2">
    <source>
        <dbReference type="EMBL" id="CAD2221508.1"/>
    </source>
</evidence>
<gene>
    <name evidence="2" type="ORF">ADEAN_000904000</name>
</gene>
<proteinExistence type="predicted"/>
<feature type="region of interest" description="Disordered" evidence="1">
    <location>
        <begin position="1"/>
        <end position="28"/>
    </location>
</feature>
<dbReference type="AlphaFoldDB" id="A0A7G2CNT2"/>
<reference evidence="2 3" key="1">
    <citation type="submission" date="2020-08" db="EMBL/GenBank/DDBJ databases">
        <authorList>
            <person name="Newling K."/>
            <person name="Davey J."/>
            <person name="Forrester S."/>
        </authorList>
    </citation>
    <scope>NUCLEOTIDE SEQUENCE [LARGE SCALE GENOMIC DNA]</scope>
    <source>
        <strain evidence="3">Crithidia deanei Carvalho (ATCC PRA-265)</strain>
    </source>
</reference>
<name>A0A7G2CNT2_9TRYP</name>
<protein>
    <submittedName>
        <fullName evidence="2">Uncharacterized protein</fullName>
    </submittedName>
</protein>
<dbReference type="EMBL" id="LR877165">
    <property type="protein sequence ID" value="CAD2221508.1"/>
    <property type="molecule type" value="Genomic_DNA"/>
</dbReference>
<feature type="compositionally biased region" description="Basic and acidic residues" evidence="1">
    <location>
        <begin position="1"/>
        <end position="18"/>
    </location>
</feature>
<sequence>MKDVLPREHDSNKEKEDATITNNENSGTEDIIVNEDGAKEASTALPHKDTSDLSAELHHPGRVFLLTHPWDPNLNRLVEVPRGHVIMHEIFLMKLMFELHLIDNYTAGLRVIRSREEVEQYLAK</sequence>
<accession>A0A7G2CNT2</accession>
<dbReference type="VEuPathDB" id="TriTrypDB:ADEAN_000904000"/>
<evidence type="ECO:0000256" key="1">
    <source>
        <dbReference type="SAM" id="MobiDB-lite"/>
    </source>
</evidence>
<organism evidence="2 3">
    <name type="scientific">Angomonas deanei</name>
    <dbReference type="NCBI Taxonomy" id="59799"/>
    <lineage>
        <taxon>Eukaryota</taxon>
        <taxon>Discoba</taxon>
        <taxon>Euglenozoa</taxon>
        <taxon>Kinetoplastea</taxon>
        <taxon>Metakinetoplastina</taxon>
        <taxon>Trypanosomatida</taxon>
        <taxon>Trypanosomatidae</taxon>
        <taxon>Strigomonadinae</taxon>
        <taxon>Angomonas</taxon>
    </lineage>
</organism>
<evidence type="ECO:0000313" key="3">
    <source>
        <dbReference type="Proteomes" id="UP000515908"/>
    </source>
</evidence>
<keyword evidence="3" id="KW-1185">Reference proteome</keyword>
<dbReference type="OrthoDB" id="426718at2759"/>
<dbReference type="Proteomes" id="UP000515908">
    <property type="component" value="Chromosome 21"/>
</dbReference>